<dbReference type="Proteomes" id="UP000822688">
    <property type="component" value="Chromosome 1"/>
</dbReference>
<evidence type="ECO:0000313" key="3">
    <source>
        <dbReference type="Proteomes" id="UP000822688"/>
    </source>
</evidence>
<name>A0A8T0IZP4_CERPU</name>
<keyword evidence="1" id="KW-1133">Transmembrane helix</keyword>
<accession>A0A8T0IZP4</accession>
<organism evidence="2 3">
    <name type="scientific">Ceratodon purpureus</name>
    <name type="common">Fire moss</name>
    <name type="synonym">Dicranum purpureum</name>
    <dbReference type="NCBI Taxonomy" id="3225"/>
    <lineage>
        <taxon>Eukaryota</taxon>
        <taxon>Viridiplantae</taxon>
        <taxon>Streptophyta</taxon>
        <taxon>Embryophyta</taxon>
        <taxon>Bryophyta</taxon>
        <taxon>Bryophytina</taxon>
        <taxon>Bryopsida</taxon>
        <taxon>Dicranidae</taxon>
        <taxon>Pseudoditrichales</taxon>
        <taxon>Ditrichaceae</taxon>
        <taxon>Ceratodon</taxon>
    </lineage>
</organism>
<protein>
    <submittedName>
        <fullName evidence="2">Uncharacterized protein</fullName>
    </submittedName>
</protein>
<sequence length="423" mass="47502">MEKPRALFEVLWKLCRAMSRAKRPVYLLTMAALTSIVSAHASFHQTEKAVGHEYHQVRCSRRLVTTVWGCIVTLLALGLDSWGRYRHTVSGKVDTVIIFVLGALNPFISFWGVADDAVDYVRMLTRLEKPLLPSCFPWGQCVVKIIVPSDVIINGLSQPMYEKLRDLKSIYAGDIEVHDFSNAIVIGGFKEELVNFIPLSLEGKEALLRANVLPTYDDLKKLHGHSRLGVVLSFIQAIGYIYGVVFRSAEGLHVSPVEVICLVLNLLLLMKVGLHHFSSFLHKPLVLHLDADNQERFWKECQKIEHRFVIFSSHLTWCVALSSLGFAAILISFIAGMAKHLDHPQQIYFPLILFLLTLMYTALALQTLVLGKSKHSALLELLIYVLNGVSYISALAVTGKFWIGKEFNVRSSHDASELFPHIG</sequence>
<proteinExistence type="predicted"/>
<keyword evidence="1" id="KW-0812">Transmembrane</keyword>
<dbReference type="EMBL" id="CM026421">
    <property type="protein sequence ID" value="KAG0589190.1"/>
    <property type="molecule type" value="Genomic_DNA"/>
</dbReference>
<feature type="transmembrane region" description="Helical" evidence="1">
    <location>
        <begin position="95"/>
        <end position="114"/>
    </location>
</feature>
<feature type="transmembrane region" description="Helical" evidence="1">
    <location>
        <begin position="347"/>
        <end position="369"/>
    </location>
</feature>
<feature type="transmembrane region" description="Helical" evidence="1">
    <location>
        <begin position="381"/>
        <end position="403"/>
    </location>
</feature>
<keyword evidence="1" id="KW-0472">Membrane</keyword>
<evidence type="ECO:0000313" key="2">
    <source>
        <dbReference type="EMBL" id="KAG0589190.1"/>
    </source>
</evidence>
<reference evidence="2" key="1">
    <citation type="submission" date="2020-06" db="EMBL/GenBank/DDBJ databases">
        <title>WGS assembly of Ceratodon purpureus strain R40.</title>
        <authorList>
            <person name="Carey S.B."/>
            <person name="Jenkins J."/>
            <person name="Shu S."/>
            <person name="Lovell J.T."/>
            <person name="Sreedasyam A."/>
            <person name="Maumus F."/>
            <person name="Tiley G.P."/>
            <person name="Fernandez-Pozo N."/>
            <person name="Barry K."/>
            <person name="Chen C."/>
            <person name="Wang M."/>
            <person name="Lipzen A."/>
            <person name="Daum C."/>
            <person name="Saski C.A."/>
            <person name="Payton A.C."/>
            <person name="Mcbreen J.C."/>
            <person name="Conrad R.E."/>
            <person name="Kollar L.M."/>
            <person name="Olsson S."/>
            <person name="Huttunen S."/>
            <person name="Landis J.B."/>
            <person name="Wickett N.J."/>
            <person name="Johnson M.G."/>
            <person name="Rensing S.A."/>
            <person name="Grimwood J."/>
            <person name="Schmutz J."/>
            <person name="Mcdaniel S.F."/>
        </authorList>
    </citation>
    <scope>NUCLEOTIDE SEQUENCE</scope>
    <source>
        <strain evidence="2">R40</strain>
    </source>
</reference>
<gene>
    <name evidence="2" type="ORF">KC19_1G002500</name>
</gene>
<feature type="transmembrane region" description="Helical" evidence="1">
    <location>
        <begin position="314"/>
        <end position="335"/>
    </location>
</feature>
<feature type="transmembrane region" description="Helical" evidence="1">
    <location>
        <begin position="257"/>
        <end position="277"/>
    </location>
</feature>
<feature type="transmembrane region" description="Helical" evidence="1">
    <location>
        <begin position="63"/>
        <end position="83"/>
    </location>
</feature>
<evidence type="ECO:0000256" key="1">
    <source>
        <dbReference type="SAM" id="Phobius"/>
    </source>
</evidence>
<comment type="caution">
    <text evidence="2">The sequence shown here is derived from an EMBL/GenBank/DDBJ whole genome shotgun (WGS) entry which is preliminary data.</text>
</comment>
<feature type="transmembrane region" description="Helical" evidence="1">
    <location>
        <begin position="25"/>
        <end position="43"/>
    </location>
</feature>
<dbReference type="AlphaFoldDB" id="A0A8T0IZP4"/>
<feature type="transmembrane region" description="Helical" evidence="1">
    <location>
        <begin position="228"/>
        <end position="245"/>
    </location>
</feature>
<keyword evidence="3" id="KW-1185">Reference proteome</keyword>